<sequence>MRSILDSDLFVACMVLEALQAHEGARGTVPEIVRDLIVALACPCLKRRARFHADVSPPKLCRKPCAQKTRTSIACLGKCSLCSLAVTVQYSPCCR</sequence>
<dbReference type="AlphaFoldDB" id="A0A317XUU5"/>
<proteinExistence type="predicted"/>
<name>A0A317XUU5_9BASI</name>
<accession>A0A317XUU5</accession>
<organism evidence="1 2">
    <name type="scientific">Testicularia cyperi</name>
    <dbReference type="NCBI Taxonomy" id="1882483"/>
    <lineage>
        <taxon>Eukaryota</taxon>
        <taxon>Fungi</taxon>
        <taxon>Dikarya</taxon>
        <taxon>Basidiomycota</taxon>
        <taxon>Ustilaginomycotina</taxon>
        <taxon>Ustilaginomycetes</taxon>
        <taxon>Ustilaginales</taxon>
        <taxon>Anthracoideaceae</taxon>
        <taxon>Testicularia</taxon>
    </lineage>
</organism>
<dbReference type="Proteomes" id="UP000246740">
    <property type="component" value="Unassembled WGS sequence"/>
</dbReference>
<dbReference type="EMBL" id="KZ819191">
    <property type="protein sequence ID" value="PWZ01149.1"/>
    <property type="molecule type" value="Genomic_DNA"/>
</dbReference>
<dbReference type="InParanoid" id="A0A317XUU5"/>
<evidence type="ECO:0000313" key="1">
    <source>
        <dbReference type="EMBL" id="PWZ01149.1"/>
    </source>
</evidence>
<keyword evidence="2" id="KW-1185">Reference proteome</keyword>
<evidence type="ECO:0000313" key="2">
    <source>
        <dbReference type="Proteomes" id="UP000246740"/>
    </source>
</evidence>
<protein>
    <submittedName>
        <fullName evidence="1">Uncharacterized protein</fullName>
    </submittedName>
</protein>
<gene>
    <name evidence="1" type="ORF">BCV70DRAFT_90468</name>
</gene>
<reference evidence="1 2" key="1">
    <citation type="journal article" date="2018" name="Mol. Biol. Evol.">
        <title>Broad Genomic Sampling Reveals a Smut Pathogenic Ancestry of the Fungal Clade Ustilaginomycotina.</title>
        <authorList>
            <person name="Kijpornyongpan T."/>
            <person name="Mondo S.J."/>
            <person name="Barry K."/>
            <person name="Sandor L."/>
            <person name="Lee J."/>
            <person name="Lipzen A."/>
            <person name="Pangilinan J."/>
            <person name="LaButti K."/>
            <person name="Hainaut M."/>
            <person name="Henrissat B."/>
            <person name="Grigoriev I.V."/>
            <person name="Spatafora J.W."/>
            <person name="Aime M.C."/>
        </authorList>
    </citation>
    <scope>NUCLEOTIDE SEQUENCE [LARGE SCALE GENOMIC DNA]</scope>
    <source>
        <strain evidence="1 2">MCA 3645</strain>
    </source>
</reference>